<protein>
    <submittedName>
        <fullName evidence="1">Uncharacterized protein</fullName>
    </submittedName>
</protein>
<dbReference type="EMBL" id="LR797499">
    <property type="protein sequence ID" value="CAB4219950.1"/>
    <property type="molecule type" value="Genomic_DNA"/>
</dbReference>
<sequence>MDIVTFAIVVVLSISVWIHNEKIDAIGKRIDKIEQSDSLKHENTKLH</sequence>
<name>A0A6J5SXE1_9CAUD</name>
<organism evidence="1">
    <name type="scientific">uncultured Caudovirales phage</name>
    <dbReference type="NCBI Taxonomy" id="2100421"/>
    <lineage>
        <taxon>Viruses</taxon>
        <taxon>Duplodnaviria</taxon>
        <taxon>Heunggongvirae</taxon>
        <taxon>Uroviricota</taxon>
        <taxon>Caudoviricetes</taxon>
        <taxon>Peduoviridae</taxon>
        <taxon>Maltschvirus</taxon>
        <taxon>Maltschvirus maltsch</taxon>
    </lineage>
</organism>
<reference evidence="1" key="1">
    <citation type="submission" date="2020-05" db="EMBL/GenBank/DDBJ databases">
        <authorList>
            <person name="Chiriac C."/>
            <person name="Salcher M."/>
            <person name="Ghai R."/>
            <person name="Kavagutti S V."/>
        </authorList>
    </citation>
    <scope>NUCLEOTIDE SEQUENCE</scope>
</reference>
<evidence type="ECO:0000313" key="1">
    <source>
        <dbReference type="EMBL" id="CAB4219950.1"/>
    </source>
</evidence>
<proteinExistence type="predicted"/>
<gene>
    <name evidence="1" type="ORF">UFOVP1624_28</name>
</gene>
<accession>A0A6J5SXE1</accession>